<dbReference type="AlphaFoldDB" id="A0A6A4VCX0"/>
<evidence type="ECO:0000256" key="8">
    <source>
        <dbReference type="SAM" id="Phobius"/>
    </source>
</evidence>
<keyword evidence="2" id="KW-1003">Cell membrane</keyword>
<gene>
    <name evidence="9" type="ORF">FJT64_012363</name>
</gene>
<dbReference type="InterPro" id="IPR052192">
    <property type="entry name" value="Insect_Ionotropic_Sensory_Rcpt"/>
</dbReference>
<protein>
    <submittedName>
        <fullName evidence="9">Uncharacterized protein</fullName>
    </submittedName>
</protein>
<keyword evidence="5 8" id="KW-0472">Membrane</keyword>
<dbReference type="PANTHER" id="PTHR42643">
    <property type="entry name" value="IONOTROPIC RECEPTOR 20A-RELATED"/>
    <property type="match status" value="1"/>
</dbReference>
<evidence type="ECO:0000256" key="5">
    <source>
        <dbReference type="ARBA" id="ARBA00023136"/>
    </source>
</evidence>
<comment type="subcellular location">
    <subcellularLocation>
        <location evidence="1">Cell membrane</location>
        <topology evidence="1">Multi-pass membrane protein</topology>
    </subcellularLocation>
</comment>
<keyword evidence="6" id="KW-0675">Receptor</keyword>
<sequence>MAVGDISVTLERSAAVDYVYPFHIEPVSFFMLRPEALPRWLVIAAPFDASTWLLLLLALLCPCPQYPAPIDSLKQLALSPYRAQAAHKIAVSQYLETFRGTNSAGLVQHWMYEDVHAADDHATAQPLTVDDLSAAFLALAAGAGLATVSFFLEVALGKRR</sequence>
<dbReference type="Proteomes" id="UP000440578">
    <property type="component" value="Unassembled WGS sequence"/>
</dbReference>
<dbReference type="EMBL" id="VIIS01002033">
    <property type="protein sequence ID" value="KAF0289384.1"/>
    <property type="molecule type" value="Genomic_DNA"/>
</dbReference>
<name>A0A6A4VCX0_AMPAM</name>
<evidence type="ECO:0000256" key="4">
    <source>
        <dbReference type="ARBA" id="ARBA00022989"/>
    </source>
</evidence>
<keyword evidence="7" id="KW-0325">Glycoprotein</keyword>
<evidence type="ECO:0000256" key="2">
    <source>
        <dbReference type="ARBA" id="ARBA00022475"/>
    </source>
</evidence>
<evidence type="ECO:0000256" key="6">
    <source>
        <dbReference type="ARBA" id="ARBA00023170"/>
    </source>
</evidence>
<organism evidence="9 10">
    <name type="scientific">Amphibalanus amphitrite</name>
    <name type="common">Striped barnacle</name>
    <name type="synonym">Balanus amphitrite</name>
    <dbReference type="NCBI Taxonomy" id="1232801"/>
    <lineage>
        <taxon>Eukaryota</taxon>
        <taxon>Metazoa</taxon>
        <taxon>Ecdysozoa</taxon>
        <taxon>Arthropoda</taxon>
        <taxon>Crustacea</taxon>
        <taxon>Multicrustacea</taxon>
        <taxon>Cirripedia</taxon>
        <taxon>Thoracica</taxon>
        <taxon>Thoracicalcarea</taxon>
        <taxon>Balanomorpha</taxon>
        <taxon>Balanoidea</taxon>
        <taxon>Balanidae</taxon>
        <taxon>Amphibalaninae</taxon>
        <taxon>Amphibalanus</taxon>
    </lineage>
</organism>
<feature type="transmembrane region" description="Helical" evidence="8">
    <location>
        <begin position="40"/>
        <end position="60"/>
    </location>
</feature>
<evidence type="ECO:0000313" key="9">
    <source>
        <dbReference type="EMBL" id="KAF0289384.1"/>
    </source>
</evidence>
<dbReference type="PANTHER" id="PTHR42643:SF24">
    <property type="entry name" value="IONOTROPIC RECEPTOR 60A"/>
    <property type="match status" value="1"/>
</dbReference>
<evidence type="ECO:0000256" key="7">
    <source>
        <dbReference type="ARBA" id="ARBA00023180"/>
    </source>
</evidence>
<keyword evidence="10" id="KW-1185">Reference proteome</keyword>
<keyword evidence="3 8" id="KW-0812">Transmembrane</keyword>
<reference evidence="9 10" key="1">
    <citation type="submission" date="2019-07" db="EMBL/GenBank/DDBJ databases">
        <title>Draft genome assembly of a fouling barnacle, Amphibalanus amphitrite (Darwin, 1854): The first reference genome for Thecostraca.</title>
        <authorList>
            <person name="Kim W."/>
        </authorList>
    </citation>
    <scope>NUCLEOTIDE SEQUENCE [LARGE SCALE GENOMIC DNA]</scope>
    <source>
        <strain evidence="9">SNU_AA5</strain>
        <tissue evidence="9">Soma without cirri and trophi</tissue>
    </source>
</reference>
<keyword evidence="4 8" id="KW-1133">Transmembrane helix</keyword>
<feature type="transmembrane region" description="Helical" evidence="8">
    <location>
        <begin position="134"/>
        <end position="156"/>
    </location>
</feature>
<evidence type="ECO:0000256" key="3">
    <source>
        <dbReference type="ARBA" id="ARBA00022692"/>
    </source>
</evidence>
<evidence type="ECO:0000256" key="1">
    <source>
        <dbReference type="ARBA" id="ARBA00004651"/>
    </source>
</evidence>
<evidence type="ECO:0000313" key="10">
    <source>
        <dbReference type="Proteomes" id="UP000440578"/>
    </source>
</evidence>
<dbReference type="SUPFAM" id="SSF53850">
    <property type="entry name" value="Periplasmic binding protein-like II"/>
    <property type="match status" value="1"/>
</dbReference>
<comment type="caution">
    <text evidence="9">The sequence shown here is derived from an EMBL/GenBank/DDBJ whole genome shotgun (WGS) entry which is preliminary data.</text>
</comment>
<proteinExistence type="predicted"/>
<dbReference type="GO" id="GO:0005886">
    <property type="term" value="C:plasma membrane"/>
    <property type="evidence" value="ECO:0007669"/>
    <property type="project" value="UniProtKB-SubCell"/>
</dbReference>
<accession>A0A6A4VCX0</accession>